<evidence type="ECO:0000313" key="3">
    <source>
        <dbReference type="Proteomes" id="UP001597511"/>
    </source>
</evidence>
<dbReference type="Proteomes" id="UP001597511">
    <property type="component" value="Unassembled WGS sequence"/>
</dbReference>
<evidence type="ECO:0000313" key="2">
    <source>
        <dbReference type="EMBL" id="MFD2918705.1"/>
    </source>
</evidence>
<dbReference type="PROSITE" id="PS51257">
    <property type="entry name" value="PROKAR_LIPOPROTEIN"/>
    <property type="match status" value="1"/>
</dbReference>
<reference evidence="3" key="1">
    <citation type="journal article" date="2019" name="Int. J. Syst. Evol. Microbiol.">
        <title>The Global Catalogue of Microorganisms (GCM) 10K type strain sequencing project: providing services to taxonomists for standard genome sequencing and annotation.</title>
        <authorList>
            <consortium name="The Broad Institute Genomics Platform"/>
            <consortium name="The Broad Institute Genome Sequencing Center for Infectious Disease"/>
            <person name="Wu L."/>
            <person name="Ma J."/>
        </authorList>
    </citation>
    <scope>NUCLEOTIDE SEQUENCE [LARGE SCALE GENOMIC DNA]</scope>
    <source>
        <strain evidence="3">KCTC 23299</strain>
    </source>
</reference>
<organism evidence="2 3">
    <name type="scientific">Terrimonas rubra</name>
    <dbReference type="NCBI Taxonomy" id="1035890"/>
    <lineage>
        <taxon>Bacteria</taxon>
        <taxon>Pseudomonadati</taxon>
        <taxon>Bacteroidota</taxon>
        <taxon>Chitinophagia</taxon>
        <taxon>Chitinophagales</taxon>
        <taxon>Chitinophagaceae</taxon>
        <taxon>Terrimonas</taxon>
    </lineage>
</organism>
<dbReference type="EMBL" id="JBHUOZ010000001">
    <property type="protein sequence ID" value="MFD2918705.1"/>
    <property type="molecule type" value="Genomic_DNA"/>
</dbReference>
<accession>A0ABW6A095</accession>
<gene>
    <name evidence="2" type="ORF">ACFS6H_03220</name>
</gene>
<proteinExistence type="predicted"/>
<comment type="caution">
    <text evidence="2">The sequence shown here is derived from an EMBL/GenBank/DDBJ whole genome shotgun (WGS) entry which is preliminary data.</text>
</comment>
<keyword evidence="1" id="KW-0732">Signal</keyword>
<sequence>MRKLLLMALVSLTLFSCSKNDKTDSGDNPRIVLIPGFGNSGGEIPGTAFSLPSGIQLQGSITGESMSPVCTTLGFGSLVDVYLELKNTTAAEIKVTFPAGLTLYAASASDQNGFVAQNYDVTIAAGAVCIVKLNAYCINSSRSGSSSSSRYTWGPVCNAPAIVYFLKLLKDKDLSKDEDSQVQPSLWMISDTETDPVSSKQIWDIVRENIAAIPNR</sequence>
<feature type="chain" id="PRO_5047345196" description="Lipoprotein" evidence="1">
    <location>
        <begin position="20"/>
        <end position="216"/>
    </location>
</feature>
<keyword evidence="3" id="KW-1185">Reference proteome</keyword>
<evidence type="ECO:0008006" key="4">
    <source>
        <dbReference type="Google" id="ProtNLM"/>
    </source>
</evidence>
<dbReference type="RefSeq" id="WP_386095158.1">
    <property type="nucleotide sequence ID" value="NZ_JBHUOZ010000001.1"/>
</dbReference>
<evidence type="ECO:0000256" key="1">
    <source>
        <dbReference type="SAM" id="SignalP"/>
    </source>
</evidence>
<protein>
    <recommendedName>
        <fullName evidence="4">Lipoprotein</fullName>
    </recommendedName>
</protein>
<feature type="signal peptide" evidence="1">
    <location>
        <begin position="1"/>
        <end position="19"/>
    </location>
</feature>
<name>A0ABW6A095_9BACT</name>